<evidence type="ECO:0000313" key="3">
    <source>
        <dbReference type="EMBL" id="KAG8239506.1"/>
    </source>
</evidence>
<feature type="region of interest" description="Disordered" evidence="1">
    <location>
        <begin position="84"/>
        <end position="103"/>
    </location>
</feature>
<name>A0A8K0KQ62_LADFU</name>
<dbReference type="PANTHER" id="PTHR46599">
    <property type="entry name" value="PIGGYBAC TRANSPOSABLE ELEMENT-DERIVED PROTEIN 4"/>
    <property type="match status" value="1"/>
</dbReference>
<evidence type="ECO:0000313" key="4">
    <source>
        <dbReference type="Proteomes" id="UP000792457"/>
    </source>
</evidence>
<dbReference type="OrthoDB" id="8193855at2759"/>
<protein>
    <recommendedName>
        <fullName evidence="2">PiggyBac transposable element-derived protein domain-containing protein</fullName>
    </recommendedName>
</protein>
<dbReference type="PANTHER" id="PTHR46599:SF3">
    <property type="entry name" value="PIGGYBAC TRANSPOSABLE ELEMENT-DERIVED PROTEIN 4"/>
    <property type="match status" value="1"/>
</dbReference>
<evidence type="ECO:0000259" key="2">
    <source>
        <dbReference type="Pfam" id="PF13843"/>
    </source>
</evidence>
<dbReference type="Proteomes" id="UP000792457">
    <property type="component" value="Unassembled WGS sequence"/>
</dbReference>
<comment type="caution">
    <text evidence="3">The sequence shown here is derived from an EMBL/GenBank/DDBJ whole genome shotgun (WGS) entry which is preliminary data.</text>
</comment>
<dbReference type="EMBL" id="KZ309677">
    <property type="protein sequence ID" value="KAG8239506.1"/>
    <property type="molecule type" value="Genomic_DNA"/>
</dbReference>
<reference evidence="3" key="2">
    <citation type="submission" date="2017-10" db="EMBL/GenBank/DDBJ databases">
        <title>Ladona fulva Genome sequencing and assembly.</title>
        <authorList>
            <person name="Murali S."/>
            <person name="Richards S."/>
            <person name="Bandaranaike D."/>
            <person name="Bellair M."/>
            <person name="Blankenburg K."/>
            <person name="Chao H."/>
            <person name="Dinh H."/>
            <person name="Doddapaneni H."/>
            <person name="Dugan-Rocha S."/>
            <person name="Elkadiri S."/>
            <person name="Gnanaolivu R."/>
            <person name="Hernandez B."/>
            <person name="Skinner E."/>
            <person name="Javaid M."/>
            <person name="Lee S."/>
            <person name="Li M."/>
            <person name="Ming W."/>
            <person name="Munidasa M."/>
            <person name="Muniz J."/>
            <person name="Nguyen L."/>
            <person name="Hughes D."/>
            <person name="Osuji N."/>
            <person name="Pu L.-L."/>
            <person name="Puazo M."/>
            <person name="Qu C."/>
            <person name="Quiroz J."/>
            <person name="Raj R."/>
            <person name="Weissenberger G."/>
            <person name="Xin Y."/>
            <person name="Zou X."/>
            <person name="Han Y."/>
            <person name="Worley K."/>
            <person name="Muzny D."/>
            <person name="Gibbs R."/>
        </authorList>
    </citation>
    <scope>NUCLEOTIDE SEQUENCE</scope>
    <source>
        <strain evidence="3">Sampled in the wild</strain>
    </source>
</reference>
<reference evidence="3" key="1">
    <citation type="submission" date="2013-04" db="EMBL/GenBank/DDBJ databases">
        <authorList>
            <person name="Qu J."/>
            <person name="Murali S.C."/>
            <person name="Bandaranaike D."/>
            <person name="Bellair M."/>
            <person name="Blankenburg K."/>
            <person name="Chao H."/>
            <person name="Dinh H."/>
            <person name="Doddapaneni H."/>
            <person name="Downs B."/>
            <person name="Dugan-Rocha S."/>
            <person name="Elkadiri S."/>
            <person name="Gnanaolivu R.D."/>
            <person name="Hernandez B."/>
            <person name="Javaid M."/>
            <person name="Jayaseelan J.C."/>
            <person name="Lee S."/>
            <person name="Li M."/>
            <person name="Ming W."/>
            <person name="Munidasa M."/>
            <person name="Muniz J."/>
            <person name="Nguyen L."/>
            <person name="Ongeri F."/>
            <person name="Osuji N."/>
            <person name="Pu L.-L."/>
            <person name="Puazo M."/>
            <person name="Qu C."/>
            <person name="Quiroz J."/>
            <person name="Raj R."/>
            <person name="Weissenberger G."/>
            <person name="Xin Y."/>
            <person name="Zou X."/>
            <person name="Han Y."/>
            <person name="Richards S."/>
            <person name="Worley K."/>
            <person name="Muzny D."/>
            <person name="Gibbs R."/>
        </authorList>
    </citation>
    <scope>NUCLEOTIDE SEQUENCE</scope>
    <source>
        <strain evidence="3">Sampled in the wild</strain>
    </source>
</reference>
<proteinExistence type="predicted"/>
<sequence>MVKFKGRIFSSSVYHPSLLLNGVYTGKDSSIKQVGRLGSRVVQALTSGYENKEHHVLVDNFSCVDLFEALREKKFGTCGTVRSNSKGIPVKEKTKKEEPQKYW</sequence>
<gene>
    <name evidence="3" type="ORF">J437_LFUL019143</name>
</gene>
<dbReference type="InterPro" id="IPR029526">
    <property type="entry name" value="PGBD"/>
</dbReference>
<feature type="domain" description="PiggyBac transposable element-derived protein" evidence="2">
    <location>
        <begin position="32"/>
        <end position="98"/>
    </location>
</feature>
<dbReference type="Pfam" id="PF13843">
    <property type="entry name" value="DDE_Tnp_1_7"/>
    <property type="match status" value="1"/>
</dbReference>
<dbReference type="AlphaFoldDB" id="A0A8K0KQ62"/>
<feature type="compositionally biased region" description="Basic and acidic residues" evidence="1">
    <location>
        <begin position="89"/>
        <end position="103"/>
    </location>
</feature>
<accession>A0A8K0KQ62</accession>
<evidence type="ECO:0000256" key="1">
    <source>
        <dbReference type="SAM" id="MobiDB-lite"/>
    </source>
</evidence>
<keyword evidence="4" id="KW-1185">Reference proteome</keyword>
<organism evidence="3 4">
    <name type="scientific">Ladona fulva</name>
    <name type="common">Scarce chaser dragonfly</name>
    <name type="synonym">Libellula fulva</name>
    <dbReference type="NCBI Taxonomy" id="123851"/>
    <lineage>
        <taxon>Eukaryota</taxon>
        <taxon>Metazoa</taxon>
        <taxon>Ecdysozoa</taxon>
        <taxon>Arthropoda</taxon>
        <taxon>Hexapoda</taxon>
        <taxon>Insecta</taxon>
        <taxon>Pterygota</taxon>
        <taxon>Palaeoptera</taxon>
        <taxon>Odonata</taxon>
        <taxon>Epiprocta</taxon>
        <taxon>Anisoptera</taxon>
        <taxon>Libelluloidea</taxon>
        <taxon>Libellulidae</taxon>
        <taxon>Ladona</taxon>
    </lineage>
</organism>